<dbReference type="Proteomes" id="UP000241203">
    <property type="component" value="Unassembled WGS sequence"/>
</dbReference>
<accession>A0A2P8GSR1</accession>
<protein>
    <submittedName>
        <fullName evidence="2">Uncharacterized protein</fullName>
    </submittedName>
</protein>
<dbReference type="OrthoDB" id="4871706at2"/>
<comment type="caution">
    <text evidence="2">The sequence shown here is derived from an EMBL/GenBank/DDBJ whole genome shotgun (WGS) entry which is preliminary data.</text>
</comment>
<dbReference type="AlphaFoldDB" id="A0A2P8GSR1"/>
<dbReference type="RefSeq" id="WP_106562201.1">
    <property type="nucleotide sequence ID" value="NZ_PYAU01000001.1"/>
</dbReference>
<proteinExistence type="predicted"/>
<dbReference type="EMBL" id="PYAU01000001">
    <property type="protein sequence ID" value="PSL36997.1"/>
    <property type="molecule type" value="Genomic_DNA"/>
</dbReference>
<name>A0A2P8GSR1_9MICO</name>
<dbReference type="EMBL" id="RZGY01000005">
    <property type="protein sequence ID" value="RUQ81844.1"/>
    <property type="molecule type" value="Genomic_DNA"/>
</dbReference>
<reference evidence="3 5" key="2">
    <citation type="submission" date="2018-12" db="EMBL/GenBank/DDBJ databases">
        <authorList>
            <person name="hu s."/>
            <person name="Xu Y."/>
            <person name="Xu B."/>
            <person name="Li F."/>
        </authorList>
    </citation>
    <scope>NUCLEOTIDE SEQUENCE [LARGE SCALE GENOMIC DNA]</scope>
    <source>
        <strain evidence="3 5">KSW2-17</strain>
    </source>
</reference>
<dbReference type="Proteomes" id="UP000268291">
    <property type="component" value="Unassembled WGS sequence"/>
</dbReference>
<evidence type="ECO:0000256" key="1">
    <source>
        <dbReference type="SAM" id="Phobius"/>
    </source>
</evidence>
<keyword evidence="1" id="KW-0812">Transmembrane</keyword>
<feature type="transmembrane region" description="Helical" evidence="1">
    <location>
        <begin position="55"/>
        <end position="83"/>
    </location>
</feature>
<reference evidence="2 4" key="1">
    <citation type="submission" date="2018-03" db="EMBL/GenBank/DDBJ databases">
        <title>Genomic Encyclopedia of Archaeal and Bacterial Type Strains, Phase II (KMG-II): from individual species to whole genera.</title>
        <authorList>
            <person name="Goeker M."/>
        </authorList>
    </citation>
    <scope>NUCLEOTIDE SEQUENCE [LARGE SCALE GENOMIC DNA]</scope>
    <source>
        <strain evidence="2 4">DSM 21548</strain>
    </source>
</reference>
<sequence>MTSSWTTRDRIIGIVPAIMAIVGLVMFVIAITTPVSFGCFAYAEVPDEVLTSSSFFLLTPMGAIGATLLAIGLIGIVFILGTIRSEARRYRPRRLTPVRGGAR</sequence>
<keyword evidence="5" id="KW-1185">Reference proteome</keyword>
<organism evidence="2 4">
    <name type="scientific">Labedella gwakjiensis</name>
    <dbReference type="NCBI Taxonomy" id="390269"/>
    <lineage>
        <taxon>Bacteria</taxon>
        <taxon>Bacillati</taxon>
        <taxon>Actinomycetota</taxon>
        <taxon>Actinomycetes</taxon>
        <taxon>Micrococcales</taxon>
        <taxon>Microbacteriaceae</taxon>
        <taxon>Labedella</taxon>
    </lineage>
</organism>
<feature type="transmembrane region" description="Helical" evidence="1">
    <location>
        <begin position="12"/>
        <end position="43"/>
    </location>
</feature>
<evidence type="ECO:0000313" key="5">
    <source>
        <dbReference type="Proteomes" id="UP000268291"/>
    </source>
</evidence>
<evidence type="ECO:0000313" key="4">
    <source>
        <dbReference type="Proteomes" id="UP000241203"/>
    </source>
</evidence>
<keyword evidence="1" id="KW-1133">Transmembrane helix</keyword>
<keyword evidence="1" id="KW-0472">Membrane</keyword>
<gene>
    <name evidence="2" type="ORF">CLV49_0600</name>
    <name evidence="3" type="ORF">ELQ93_17605</name>
</gene>
<evidence type="ECO:0000313" key="3">
    <source>
        <dbReference type="EMBL" id="RUQ81844.1"/>
    </source>
</evidence>
<evidence type="ECO:0000313" key="2">
    <source>
        <dbReference type="EMBL" id="PSL36997.1"/>
    </source>
</evidence>